<evidence type="ECO:0000313" key="34">
    <source>
        <dbReference type="Proteomes" id="UP001265746"/>
    </source>
</evidence>
<evidence type="ECO:0000256" key="4">
    <source>
        <dbReference type="ARBA" id="ARBA00004141"/>
    </source>
</evidence>
<comment type="subcellular location">
    <subcellularLocation>
        <location evidence="4">Membrane</location>
        <topology evidence="4">Multi-pass membrane protein</topology>
    </subcellularLocation>
    <subcellularLocation>
        <location evidence="5">Secreted</location>
        <location evidence="5">Extracellular space</location>
    </subcellularLocation>
</comment>
<evidence type="ECO:0000256" key="22">
    <source>
        <dbReference type="ARBA" id="ARBA00023004"/>
    </source>
</evidence>
<name>A0AAD9S601_PHOAM</name>
<keyword evidence="28" id="KW-0325">Glycoprotein</keyword>
<dbReference type="SUPFAM" id="SSF55856">
    <property type="entry name" value="Cytochrome b5-like heme/steroid binding domain"/>
    <property type="match status" value="1"/>
</dbReference>
<feature type="active site" description="Charge relay system" evidence="29">
    <location>
        <position position="940"/>
    </location>
</feature>
<evidence type="ECO:0008006" key="35">
    <source>
        <dbReference type="Google" id="ProtNLM"/>
    </source>
</evidence>
<dbReference type="GO" id="GO:0008240">
    <property type="term" value="F:tripeptidyl-peptidase activity"/>
    <property type="evidence" value="ECO:0007669"/>
    <property type="project" value="UniProtKB-EC"/>
</dbReference>
<comment type="function">
    <text evidence="3">Secreted tripeptidyl-peptidase which degrades proteins at acidic pHs and is involved in virulence.</text>
</comment>
<feature type="binding site" evidence="29">
    <location>
        <position position="982"/>
    </location>
    <ligand>
        <name>Ca(2+)</name>
        <dbReference type="ChEBI" id="CHEBI:29108"/>
    </ligand>
</feature>
<dbReference type="PRINTS" id="PR00075">
    <property type="entry name" value="FACDDSATRASE"/>
</dbReference>
<keyword evidence="16 29" id="KW-0720">Serine protease</keyword>
<reference evidence="33" key="1">
    <citation type="submission" date="2023-06" db="EMBL/GenBank/DDBJ databases">
        <authorList>
            <person name="Noh H."/>
        </authorList>
    </citation>
    <scope>NUCLEOTIDE SEQUENCE</scope>
    <source>
        <strain evidence="33">DUCC20226</strain>
    </source>
</reference>
<feature type="transmembrane region" description="Helical" evidence="30">
    <location>
        <begin position="49"/>
        <end position="69"/>
    </location>
</feature>
<keyword evidence="21" id="KW-0560">Oxidoreductase</keyword>
<keyword evidence="13 29" id="KW-0479">Metal-binding</keyword>
<dbReference type="PANTHER" id="PTHR14218:SF39">
    <property type="entry name" value="PEPTIDASE S53 DOMAIN-CONTAINING PROTEIN"/>
    <property type="match status" value="1"/>
</dbReference>
<dbReference type="Pfam" id="PF00487">
    <property type="entry name" value="FA_desaturase"/>
    <property type="match status" value="1"/>
</dbReference>
<evidence type="ECO:0000256" key="9">
    <source>
        <dbReference type="ARBA" id="ARBA00022525"/>
    </source>
</evidence>
<evidence type="ECO:0000259" key="32">
    <source>
        <dbReference type="PROSITE" id="PS51695"/>
    </source>
</evidence>
<dbReference type="PROSITE" id="PS50255">
    <property type="entry name" value="CYTOCHROME_B5_2"/>
    <property type="match status" value="1"/>
</dbReference>
<organism evidence="33 34">
    <name type="scientific">Phomopsis amygdali</name>
    <name type="common">Fusicoccum amygdali</name>
    <dbReference type="NCBI Taxonomy" id="1214568"/>
    <lineage>
        <taxon>Eukaryota</taxon>
        <taxon>Fungi</taxon>
        <taxon>Dikarya</taxon>
        <taxon>Ascomycota</taxon>
        <taxon>Pezizomycotina</taxon>
        <taxon>Sordariomycetes</taxon>
        <taxon>Sordariomycetidae</taxon>
        <taxon>Diaporthales</taxon>
        <taxon>Diaporthaceae</taxon>
        <taxon>Diaporthe</taxon>
    </lineage>
</organism>
<protein>
    <recommendedName>
        <fullName evidence="35">Cytochrome b5 heme-binding domain-containing protein</fullName>
    </recommendedName>
</protein>
<keyword evidence="18 29" id="KW-0106">Calcium</keyword>
<evidence type="ECO:0000256" key="29">
    <source>
        <dbReference type="PROSITE-ProRule" id="PRU01032"/>
    </source>
</evidence>
<dbReference type="GO" id="GO:0004252">
    <property type="term" value="F:serine-type endopeptidase activity"/>
    <property type="evidence" value="ECO:0007669"/>
    <property type="project" value="UniProtKB-UniRule"/>
</dbReference>
<comment type="cofactor">
    <cofactor evidence="29">
        <name>Ca(2+)</name>
        <dbReference type="ChEBI" id="CHEBI:29108"/>
    </cofactor>
    <text evidence="29">Binds 1 Ca(2+) ion per subunit.</text>
</comment>
<dbReference type="AlphaFoldDB" id="A0AAD9S601"/>
<dbReference type="PROSITE" id="PS51695">
    <property type="entry name" value="SEDOLISIN"/>
    <property type="match status" value="1"/>
</dbReference>
<evidence type="ECO:0000256" key="30">
    <source>
        <dbReference type="SAM" id="Phobius"/>
    </source>
</evidence>
<evidence type="ECO:0000256" key="19">
    <source>
        <dbReference type="ARBA" id="ARBA00022982"/>
    </source>
</evidence>
<dbReference type="Pfam" id="PF09286">
    <property type="entry name" value="Pro-kuma_activ"/>
    <property type="match status" value="1"/>
</dbReference>
<keyword evidence="20 30" id="KW-1133">Transmembrane helix</keyword>
<keyword evidence="15 29" id="KW-0378">Hydrolase</keyword>
<gene>
    <name evidence="33" type="ORF">N8I77_011000</name>
</gene>
<dbReference type="InterPro" id="IPR036400">
    <property type="entry name" value="Cyt_B5-like_heme/steroid_sf"/>
</dbReference>
<dbReference type="GO" id="GO:0006508">
    <property type="term" value="P:proteolysis"/>
    <property type="evidence" value="ECO:0007669"/>
    <property type="project" value="UniProtKB-KW"/>
</dbReference>
<evidence type="ECO:0000256" key="11">
    <source>
        <dbReference type="ARBA" id="ARBA00022670"/>
    </source>
</evidence>
<dbReference type="Pfam" id="PF00082">
    <property type="entry name" value="Peptidase_S8"/>
    <property type="match status" value="1"/>
</dbReference>
<dbReference type="PANTHER" id="PTHR14218">
    <property type="entry name" value="PROTEASE S8 TRIPEPTIDYL PEPTIDASE I CLN2"/>
    <property type="match status" value="1"/>
</dbReference>
<dbReference type="InterPro" id="IPR005804">
    <property type="entry name" value="FA_desaturase_dom"/>
</dbReference>
<feature type="binding site" evidence="29">
    <location>
        <position position="1005"/>
    </location>
    <ligand>
        <name>Ca(2+)</name>
        <dbReference type="ChEBI" id="CHEBI:29108"/>
    </ligand>
</feature>
<dbReference type="GO" id="GO:0016717">
    <property type="term" value="F:oxidoreductase activity, acting on paired donors, with oxidation of a pair of donors resulting in the reduction of molecular oxygen to two molecules of water"/>
    <property type="evidence" value="ECO:0007669"/>
    <property type="project" value="InterPro"/>
</dbReference>
<evidence type="ECO:0000256" key="5">
    <source>
        <dbReference type="ARBA" id="ARBA00004239"/>
    </source>
</evidence>
<dbReference type="InterPro" id="IPR015366">
    <property type="entry name" value="S53_propep"/>
</dbReference>
<keyword evidence="7" id="KW-0813">Transport</keyword>
<dbReference type="InterPro" id="IPR018506">
    <property type="entry name" value="Cyt_B5_heme-BS"/>
</dbReference>
<feature type="binding site" evidence="29">
    <location>
        <position position="983"/>
    </location>
    <ligand>
        <name>Ca(2+)</name>
        <dbReference type="ChEBI" id="CHEBI:29108"/>
    </ligand>
</feature>
<evidence type="ECO:0000256" key="26">
    <source>
        <dbReference type="ARBA" id="ARBA00023145"/>
    </source>
</evidence>
<dbReference type="GO" id="GO:0020037">
    <property type="term" value="F:heme binding"/>
    <property type="evidence" value="ECO:0007669"/>
    <property type="project" value="InterPro"/>
</dbReference>
<dbReference type="SMART" id="SM01117">
    <property type="entry name" value="Cyt-b5"/>
    <property type="match status" value="1"/>
</dbReference>
<dbReference type="InterPro" id="IPR001199">
    <property type="entry name" value="Cyt_B5-like_heme/steroid-bd"/>
</dbReference>
<evidence type="ECO:0000256" key="20">
    <source>
        <dbReference type="ARBA" id="ARBA00022989"/>
    </source>
</evidence>
<evidence type="ECO:0000256" key="25">
    <source>
        <dbReference type="ARBA" id="ARBA00023136"/>
    </source>
</evidence>
<evidence type="ECO:0000313" key="33">
    <source>
        <dbReference type="EMBL" id="KAK2599230.1"/>
    </source>
</evidence>
<dbReference type="Proteomes" id="UP001265746">
    <property type="component" value="Unassembled WGS sequence"/>
</dbReference>
<keyword evidence="24" id="KW-0443">Lipid metabolism</keyword>
<dbReference type="PROSITE" id="PS00138">
    <property type="entry name" value="SUBTILASE_SER"/>
    <property type="match status" value="1"/>
</dbReference>
<dbReference type="InterPro" id="IPR015876">
    <property type="entry name" value="Acyl-CoA_DS"/>
</dbReference>
<dbReference type="GO" id="GO:0006633">
    <property type="term" value="P:fatty acid biosynthetic process"/>
    <property type="evidence" value="ECO:0007669"/>
    <property type="project" value="UniProtKB-KW"/>
</dbReference>
<comment type="cofactor">
    <cofactor evidence="2">
        <name>Fe(2+)</name>
        <dbReference type="ChEBI" id="CHEBI:29033"/>
    </cofactor>
</comment>
<dbReference type="InterPro" id="IPR036852">
    <property type="entry name" value="Peptidase_S8/S53_dom_sf"/>
</dbReference>
<feature type="domain" description="Cytochrome b5 heme-binding" evidence="31">
    <location>
        <begin position="317"/>
        <end position="396"/>
    </location>
</feature>
<dbReference type="CDD" id="cd03505">
    <property type="entry name" value="Delta9-FADS-like"/>
    <property type="match status" value="1"/>
</dbReference>
<dbReference type="Gene3D" id="3.40.50.200">
    <property type="entry name" value="Peptidase S8/S53 domain"/>
    <property type="match status" value="1"/>
</dbReference>
<evidence type="ECO:0000256" key="7">
    <source>
        <dbReference type="ARBA" id="ARBA00022448"/>
    </source>
</evidence>
<dbReference type="Pfam" id="PF00173">
    <property type="entry name" value="Cyt-b5"/>
    <property type="match status" value="1"/>
</dbReference>
<evidence type="ECO:0000256" key="17">
    <source>
        <dbReference type="ARBA" id="ARBA00022832"/>
    </source>
</evidence>
<dbReference type="InterPro" id="IPR030400">
    <property type="entry name" value="Sedolisin_dom"/>
</dbReference>
<proteinExistence type="inferred from homology"/>
<dbReference type="InterPro" id="IPR023828">
    <property type="entry name" value="Peptidase_S8_Ser-AS"/>
</dbReference>
<keyword evidence="34" id="KW-1185">Reference proteome</keyword>
<evidence type="ECO:0000256" key="24">
    <source>
        <dbReference type="ARBA" id="ARBA00023098"/>
    </source>
</evidence>
<dbReference type="CDD" id="cd04056">
    <property type="entry name" value="Peptidases_S53"/>
    <property type="match status" value="1"/>
</dbReference>
<evidence type="ECO:0000256" key="27">
    <source>
        <dbReference type="ARBA" id="ARBA00023160"/>
    </source>
</evidence>
<dbReference type="InterPro" id="IPR000209">
    <property type="entry name" value="Peptidase_S8/S53_dom"/>
</dbReference>
<dbReference type="FunFam" id="3.40.50.200:FF:000015">
    <property type="entry name" value="Tripeptidyl peptidase A"/>
    <property type="match status" value="1"/>
</dbReference>
<dbReference type="GO" id="GO:0005576">
    <property type="term" value="C:extracellular region"/>
    <property type="evidence" value="ECO:0007669"/>
    <property type="project" value="UniProtKB-SubCell"/>
</dbReference>
<keyword evidence="9" id="KW-0964">Secreted</keyword>
<keyword evidence="25 30" id="KW-0472">Membrane</keyword>
<comment type="caution">
    <text evidence="33">The sequence shown here is derived from an EMBL/GenBank/DDBJ whole genome shotgun (WGS) entry which is preliminary data.</text>
</comment>
<keyword evidence="27" id="KW-0275">Fatty acid biosynthesis</keyword>
<dbReference type="InterPro" id="IPR001522">
    <property type="entry name" value="FADS-1_CS"/>
</dbReference>
<keyword evidence="14" id="KW-0732">Signal</keyword>
<evidence type="ECO:0000256" key="21">
    <source>
        <dbReference type="ARBA" id="ARBA00023002"/>
    </source>
</evidence>
<evidence type="ECO:0000256" key="6">
    <source>
        <dbReference type="ARBA" id="ARBA00009295"/>
    </source>
</evidence>
<evidence type="ECO:0000256" key="12">
    <source>
        <dbReference type="ARBA" id="ARBA00022692"/>
    </source>
</evidence>
<evidence type="ECO:0000259" key="31">
    <source>
        <dbReference type="PROSITE" id="PS50255"/>
    </source>
</evidence>
<keyword evidence="23" id="KW-0843">Virulence</keyword>
<dbReference type="InterPro" id="IPR050819">
    <property type="entry name" value="Tripeptidyl-peptidase_I"/>
</dbReference>
<dbReference type="CDD" id="cd11377">
    <property type="entry name" value="Pro-peptidase_S53"/>
    <property type="match status" value="1"/>
</dbReference>
<accession>A0AAD9S601</accession>
<dbReference type="GO" id="GO:0046872">
    <property type="term" value="F:metal ion binding"/>
    <property type="evidence" value="ECO:0007669"/>
    <property type="project" value="UniProtKB-UniRule"/>
</dbReference>
<keyword evidence="10" id="KW-0349">Heme</keyword>
<feature type="transmembrane region" description="Helical" evidence="30">
    <location>
        <begin position="21"/>
        <end position="43"/>
    </location>
</feature>
<comment type="similarity">
    <text evidence="6">Belongs to the fatty acid desaturase type 1 family.</text>
</comment>
<keyword evidence="12 30" id="KW-0812">Transmembrane</keyword>
<evidence type="ECO:0000256" key="28">
    <source>
        <dbReference type="ARBA" id="ARBA00023180"/>
    </source>
</evidence>
<evidence type="ECO:0000256" key="15">
    <source>
        <dbReference type="ARBA" id="ARBA00022801"/>
    </source>
</evidence>
<evidence type="ECO:0000256" key="3">
    <source>
        <dbReference type="ARBA" id="ARBA00002451"/>
    </source>
</evidence>
<dbReference type="FunFam" id="3.10.120.10:FF:000004">
    <property type="entry name" value="Acyl-CoA desaturase"/>
    <property type="match status" value="1"/>
</dbReference>
<dbReference type="Gene3D" id="3.10.120.10">
    <property type="entry name" value="Cytochrome b5-like heme/steroid binding domain"/>
    <property type="match status" value="1"/>
</dbReference>
<sequence length="1042" mass="116612">MPGKAPHISELPITWKNWYRHLNWLNVFFVIIVPVLGFLGAIWTPLNPYTAMFAAVYYFNTALGITAGYHRLWSHTCYKAKPLLQVYLAAVGAGAVQGSIRAWSRDHRAHHRHTDTEKDPYSVRKGLMHSHLWWMIFNQDPKKLGRTDMTDLNQNRVVMWQHRNYLLAVIIMAWGLPTLICGLWGDRMGGFVYAGILRCFFLQQATFCVNSLAHWIGEQPFDDRRSPRDHFLTAVVTLGEGYHNFHHEFPSDYRNAIEWWQYDPTKWMIWLWKQVGLASDLKRFRRNEIEKGRIQQLQKALDRRRSQCDWGLPLEQLPIMSWDDFVAEAQVNGKALVVVAGVIHDVVDFVDEHPGGRSLLACYVGKDATAAFNGGVYDHSNAAHNLLATMRVGVLRGGCEVEIWKQKAAPIKPVVDSVRMKATGILLAAGLLASSAIGKPVKQRSAFAVKDAHHVPRRWIETGRPDADHKIALRIGLKQGSFSDLERQLYEVSDPDHRSYGQHLKAQDVHKLLEPSEETLDEVHDWLADYGVDKSELNYSPARDWITVTLPVADIEEMLNTKYSIYRHDDGSELVRTPKWSLPLHLHDHIDTIQPTNSWFRAKPRAYALRVETLEDQKPATKLYSNANVSDVCVWDAVTPTCLRTLYGTIDYQTQSTDTNIMGLVDYLGESNNRNDTFQFLSKYRPEAKSGAYEFKFDSIANGTTTQVYTDEMIEDETNVEGNLDVQAMLGIGWPTQLIAYSVGGSPPYTPDAATTTDTNEPYLVWLEHLLSQSDEELAKVISTSYDDDEQTVPLSYATRVCNDMAQLGARGVSLFYASGDEGVGFSGYCVSNDGTNRSSFLPEFPSSCPFITSVGATMNFTPEVVAYKSTGYSSGGGFSNYFSRPLYQDGVVDAYIESLDGRDAAYYNQSGRGYPDIAGQGYYYTEVWDSRDIRVSGTSASTPAITAIFALVNDALLAAGKSSLGFLNPWLYKKGYKAFTDITSGSARGCSELGDGLGFPAQEGWDAVTGFGTPKFKSILEVLGIGNASFTGKKQGWSVSQ</sequence>
<evidence type="ECO:0000256" key="1">
    <source>
        <dbReference type="ARBA" id="ARBA00001910"/>
    </source>
</evidence>
<feature type="active site" description="Charge relay system" evidence="29">
    <location>
        <position position="725"/>
    </location>
</feature>
<keyword evidence="17" id="KW-0276">Fatty acid metabolism</keyword>
<keyword evidence="26" id="KW-0865">Zymogen</keyword>
<evidence type="ECO:0000256" key="23">
    <source>
        <dbReference type="ARBA" id="ARBA00023026"/>
    </source>
</evidence>
<dbReference type="PROSITE" id="PS00476">
    <property type="entry name" value="FATTY_ACID_DESATUR_1"/>
    <property type="match status" value="1"/>
</dbReference>
<keyword evidence="11 29" id="KW-0645">Protease</keyword>
<keyword evidence="22" id="KW-0408">Iron</keyword>
<dbReference type="PROSITE" id="PS00191">
    <property type="entry name" value="CYTOCHROME_B5_1"/>
    <property type="match status" value="1"/>
</dbReference>
<feature type="binding site" evidence="29">
    <location>
        <position position="1007"/>
    </location>
    <ligand>
        <name>Ca(2+)</name>
        <dbReference type="ChEBI" id="CHEBI:29108"/>
    </ligand>
</feature>
<feature type="transmembrane region" description="Helical" evidence="30">
    <location>
        <begin position="165"/>
        <end position="185"/>
    </location>
</feature>
<dbReference type="SUPFAM" id="SSF52743">
    <property type="entry name" value="Subtilisin-like"/>
    <property type="match status" value="1"/>
</dbReference>
<comment type="catalytic activity">
    <reaction evidence="1">
        <text>Release of an N-terminal tripeptide from a polypeptide.</text>
        <dbReference type="EC" id="3.4.14.10"/>
    </reaction>
</comment>
<evidence type="ECO:0000256" key="18">
    <source>
        <dbReference type="ARBA" id="ARBA00022837"/>
    </source>
</evidence>
<evidence type="ECO:0000256" key="8">
    <source>
        <dbReference type="ARBA" id="ARBA00022516"/>
    </source>
</evidence>
<dbReference type="GO" id="GO:0016020">
    <property type="term" value="C:membrane"/>
    <property type="evidence" value="ECO:0007669"/>
    <property type="project" value="UniProtKB-SubCell"/>
</dbReference>
<evidence type="ECO:0000256" key="16">
    <source>
        <dbReference type="ARBA" id="ARBA00022825"/>
    </source>
</evidence>
<evidence type="ECO:0000256" key="13">
    <source>
        <dbReference type="ARBA" id="ARBA00022723"/>
    </source>
</evidence>
<keyword evidence="8" id="KW-0444">Lipid biosynthesis</keyword>
<feature type="active site" description="Charge relay system" evidence="29">
    <location>
        <position position="721"/>
    </location>
</feature>
<keyword evidence="19" id="KW-0249">Electron transport</keyword>
<evidence type="ECO:0000256" key="2">
    <source>
        <dbReference type="ARBA" id="ARBA00001954"/>
    </source>
</evidence>
<evidence type="ECO:0000256" key="14">
    <source>
        <dbReference type="ARBA" id="ARBA00022729"/>
    </source>
</evidence>
<dbReference type="SMART" id="SM00944">
    <property type="entry name" value="Pro-kuma_activ"/>
    <property type="match status" value="1"/>
</dbReference>
<dbReference type="SUPFAM" id="SSF54897">
    <property type="entry name" value="Protease propeptides/inhibitors"/>
    <property type="match status" value="1"/>
</dbReference>
<feature type="domain" description="Peptidase S53" evidence="32">
    <location>
        <begin position="637"/>
        <end position="1027"/>
    </location>
</feature>
<evidence type="ECO:0000256" key="10">
    <source>
        <dbReference type="ARBA" id="ARBA00022617"/>
    </source>
</evidence>
<dbReference type="EMBL" id="JAUJFL010000007">
    <property type="protein sequence ID" value="KAK2599230.1"/>
    <property type="molecule type" value="Genomic_DNA"/>
</dbReference>